<name>A0A8S9Z1G4_9TREM</name>
<accession>A0A8S9Z1G4</accession>
<sequence>MMSNPLVPGHVPPAEVVEIPLVSVYSNAFLETITEEGSEFEPSEEGSESLDQLRSDQEFGCPDLNSTQTMIGELDCPIEYADMRLGSQPGMATSTKINTTNQLGTSAPHRRLATQLSNLKENPSSSYFFSTHHPLTAIPMECETSSKEAKIDIANPYYYEQAGAANSSISDEAYFVPTDNGKLTKPYNENNKLQKENINNSAMEFPLSSKWRPNDYNEEMLILSKEGSSNELVWTLENGTANLRQTNSRTDVGSRSETTYKFALNSLKERTISSASAATPPTSGMTANGSGHSNAYANIASIPVSPLVKTSLAASYINEDVSTASSLTSNLKDSKDATDTTVPGNNFMRGIVRQKPQSTTQLKLGADSGALTKSINNPLDKPRRQFGDSKSLDLSQMAGSPQLQIPSLLSVGGRKTHKPVLRSDEGSDENISFRSSSISNVRQFNSTAFTCDTYSQQSTILADNNAITNERQIRSQTSPHTSSTYHQTLLPTSLPFVSSCMSHPPNLTELRSGERTVTRVTSHLPQTIGHPLQTRNPTMSSYTNHPQWPDDPWQEIHSMHIPAGAPIENSDCLVTICNNISQTDTSDTGVNNQYHWRNYNYVTNENKKTIGQTQLNILTSNLRYLHLDDEHLQNGSRHLSINEAQDSDQKWCASNTVPATDELVWCKPGEFTLKTLSFVGKCHGVIPSVNAETETSSPLWVANSTPQSHLSISSSSNTEKNRLSSNDLIPLSLQTDDNSEMKGNLSTCQSKVLRPLHRSPAVLGVSELLLKTDAELIKFMQEASVPMQTVPKENIMKPHSGLSDHSPIRRRFHLQHPVEGKSHYDDMIVDESDSEQLERRSFYDYGCEDDEDEDEELDFEEFKDHGTRDRASVEKKSQIYHNLPQTLNYNSTVLNDPTNLFNMPYEEASLVLNKILQMDPETTTHLLWEDSCNHPTLNSTESNKPVVNHTPVIPKRPCVDVPCRMDIWDLPFIDSDAMTFGEVQDSALLCKPIRANLDEITLTSKQSSCRNSWGSASELNYQESQFNYKCRPHTKISRSGTTQSKNERIHIRSRRDFHSLDNTVDISSVSKGQKSSFPWFQRLCGCVRVSQVQKKSAT</sequence>
<keyword evidence="3" id="KW-1185">Reference proteome</keyword>
<evidence type="ECO:0000256" key="1">
    <source>
        <dbReference type="SAM" id="MobiDB-lite"/>
    </source>
</evidence>
<evidence type="ECO:0000313" key="2">
    <source>
        <dbReference type="EMBL" id="KAF7261255.1"/>
    </source>
</evidence>
<gene>
    <name evidence="2" type="ORF">EG68_01470</name>
</gene>
<dbReference type="OrthoDB" id="6246850at2759"/>
<dbReference type="Proteomes" id="UP000822476">
    <property type="component" value="Unassembled WGS sequence"/>
</dbReference>
<dbReference type="EMBL" id="JTDE01000436">
    <property type="protein sequence ID" value="KAF7261255.1"/>
    <property type="molecule type" value="Genomic_DNA"/>
</dbReference>
<proteinExistence type="predicted"/>
<organism evidence="2 3">
    <name type="scientific">Paragonimus skrjabini miyazakii</name>
    <dbReference type="NCBI Taxonomy" id="59628"/>
    <lineage>
        <taxon>Eukaryota</taxon>
        <taxon>Metazoa</taxon>
        <taxon>Spiralia</taxon>
        <taxon>Lophotrochozoa</taxon>
        <taxon>Platyhelminthes</taxon>
        <taxon>Trematoda</taxon>
        <taxon>Digenea</taxon>
        <taxon>Plagiorchiida</taxon>
        <taxon>Troglotremata</taxon>
        <taxon>Troglotrematidae</taxon>
        <taxon>Paragonimus</taxon>
    </lineage>
</organism>
<reference evidence="2" key="1">
    <citation type="submission" date="2019-07" db="EMBL/GenBank/DDBJ databases">
        <title>Annotation for the trematode Paragonimus miyazaki's.</title>
        <authorList>
            <person name="Choi Y.-J."/>
        </authorList>
    </citation>
    <scope>NUCLEOTIDE SEQUENCE</scope>
    <source>
        <strain evidence="2">Japan</strain>
    </source>
</reference>
<feature type="region of interest" description="Disordered" evidence="1">
    <location>
        <begin position="702"/>
        <end position="725"/>
    </location>
</feature>
<evidence type="ECO:0000313" key="3">
    <source>
        <dbReference type="Proteomes" id="UP000822476"/>
    </source>
</evidence>
<dbReference type="AlphaFoldDB" id="A0A8S9Z1G4"/>
<comment type="caution">
    <text evidence="2">The sequence shown here is derived from an EMBL/GenBank/DDBJ whole genome shotgun (WGS) entry which is preliminary data.</text>
</comment>
<protein>
    <submittedName>
        <fullName evidence="2">Uncharacterized protein</fullName>
    </submittedName>
</protein>